<dbReference type="Pfam" id="PF05065">
    <property type="entry name" value="Phage_capsid"/>
    <property type="match status" value="1"/>
</dbReference>
<dbReference type="GO" id="GO:0008233">
    <property type="term" value="F:peptidase activity"/>
    <property type="evidence" value="ECO:0007669"/>
    <property type="project" value="UniProtKB-KW"/>
</dbReference>
<dbReference type="GO" id="GO:0006508">
    <property type="term" value="P:proteolysis"/>
    <property type="evidence" value="ECO:0007669"/>
    <property type="project" value="UniProtKB-KW"/>
</dbReference>
<accession>A0ABT2DSP7</accession>
<evidence type="ECO:0000259" key="5">
    <source>
        <dbReference type="Pfam" id="PF04586"/>
    </source>
</evidence>
<dbReference type="Pfam" id="PF04586">
    <property type="entry name" value="Peptidase_S78"/>
    <property type="match status" value="1"/>
</dbReference>
<evidence type="ECO:0000256" key="2">
    <source>
        <dbReference type="ARBA" id="ARBA00022612"/>
    </source>
</evidence>
<dbReference type="EMBL" id="JANTOO010000018">
    <property type="protein sequence ID" value="MCS1397882.1"/>
    <property type="molecule type" value="Genomic_DNA"/>
</dbReference>
<organism evidence="7 8">
    <name type="scientific">Lysinibacillus pinottii</name>
    <dbReference type="NCBI Taxonomy" id="2973932"/>
    <lineage>
        <taxon>Bacteria</taxon>
        <taxon>Bacillati</taxon>
        <taxon>Bacillota</taxon>
        <taxon>Bacilli</taxon>
        <taxon>Bacillales</taxon>
        <taxon>Bacillaceae</taxon>
        <taxon>Lysinibacillus</taxon>
    </lineage>
</organism>
<dbReference type="InterPro" id="IPR024455">
    <property type="entry name" value="Phage_capsid"/>
</dbReference>
<keyword evidence="8" id="KW-1185">Reference proteome</keyword>
<evidence type="ECO:0000313" key="8">
    <source>
        <dbReference type="Proteomes" id="UP001525021"/>
    </source>
</evidence>
<sequence>MKVNERRAMKNVQITTRSKKEGNGNVAVGYAAVFNSPTDIGDMFKEVIAPGAFKRALATGNDVCCLMNHNWEKILGRTKSGTLKLEEDQHGLKFEVDLPNTTDGTDLIALMERGDISQCSFGFRIVDESWDHSVVPSLRTIHEVELYEVSIVTIPAYEDTEVSLTRSAENVEYTGGNYLMRKMVQQNNETRKKFGNYLAGKILSDELRSLGIDFKNGKVLVPTVIANEIIGYTEQENLLRKFGTVVPLDEQLQYPVLIDSSDVQVHVNAIERTETIPVNSIGLKAEILNPVEFDSLSRIKKRLLKMNVNVADLILNVMKKEYVKKEINFMFNGTGAAYNEGSLYNRAVVFTGEGTDNNKALRDLSKKPSTAVRNNARWFVNDAGLELAETITLPNGEAALKTLENSEAGVKYTFFGYPLHCVDAVKGTNEVSAVFYFGDMSSFVIQDNSTGLEIEISTEMYAHLNEVGYKLYNLLDGKLIYSDLEPTVYRYEI</sequence>
<reference evidence="7 8" key="1">
    <citation type="submission" date="2022-08" db="EMBL/GenBank/DDBJ databases">
        <title>Lysinibacillus sequencing.</title>
        <authorList>
            <person name="Dunlap C."/>
        </authorList>
    </citation>
    <scope>NUCLEOTIDE SEQUENCE [LARGE SCALE GENOMIC DNA]</scope>
    <source>
        <strain evidence="7 8">PB211</strain>
    </source>
</reference>
<comment type="subcellular location">
    <subcellularLocation>
        <location evidence="1">Virion</location>
    </subcellularLocation>
</comment>
<dbReference type="SUPFAM" id="SSF56563">
    <property type="entry name" value="Major capsid protein gp5"/>
    <property type="match status" value="1"/>
</dbReference>
<evidence type="ECO:0000259" key="6">
    <source>
        <dbReference type="Pfam" id="PF05065"/>
    </source>
</evidence>
<keyword evidence="3 7" id="KW-0645">Protease</keyword>
<gene>
    <name evidence="7" type="ORF">NXZ79_17885</name>
</gene>
<keyword evidence="4" id="KW-0378">Hydrolase</keyword>
<dbReference type="RefSeq" id="WP_231112966.1">
    <property type="nucleotide sequence ID" value="NZ_JANTOO010000018.1"/>
</dbReference>
<dbReference type="InterPro" id="IPR054612">
    <property type="entry name" value="Phage_capsid-like_C"/>
</dbReference>
<dbReference type="InterPro" id="IPR054613">
    <property type="entry name" value="Peptidase_S78_dom"/>
</dbReference>
<feature type="domain" description="Prohead serine protease" evidence="5">
    <location>
        <begin position="15"/>
        <end position="171"/>
    </location>
</feature>
<evidence type="ECO:0000313" key="7">
    <source>
        <dbReference type="EMBL" id="MCS1397882.1"/>
    </source>
</evidence>
<keyword evidence="2" id="KW-1188">Viral release from host cell</keyword>
<protein>
    <submittedName>
        <fullName evidence="7">HK97 family phage prohead protease</fullName>
    </submittedName>
</protein>
<evidence type="ECO:0000256" key="3">
    <source>
        <dbReference type="ARBA" id="ARBA00022670"/>
    </source>
</evidence>
<evidence type="ECO:0000256" key="1">
    <source>
        <dbReference type="ARBA" id="ARBA00004328"/>
    </source>
</evidence>
<feature type="domain" description="Phage capsid-like C-terminal" evidence="6">
    <location>
        <begin position="217"/>
        <end position="482"/>
    </location>
</feature>
<evidence type="ECO:0000256" key="4">
    <source>
        <dbReference type="ARBA" id="ARBA00022801"/>
    </source>
</evidence>
<comment type="caution">
    <text evidence="7">The sequence shown here is derived from an EMBL/GenBank/DDBJ whole genome shotgun (WGS) entry which is preliminary data.</text>
</comment>
<dbReference type="NCBIfam" id="TIGR01543">
    <property type="entry name" value="proheadase_HK97"/>
    <property type="match status" value="1"/>
</dbReference>
<proteinExistence type="predicted"/>
<name>A0ABT2DSP7_9BACI</name>
<dbReference type="InterPro" id="IPR006433">
    <property type="entry name" value="Prohead_protease"/>
</dbReference>
<dbReference type="NCBIfam" id="TIGR01554">
    <property type="entry name" value="major_cap_HK97"/>
    <property type="match status" value="1"/>
</dbReference>
<dbReference type="Proteomes" id="UP001525021">
    <property type="component" value="Unassembled WGS sequence"/>
</dbReference>